<dbReference type="PANTHER" id="PTHR12526">
    <property type="entry name" value="GLYCOSYLTRANSFERASE"/>
    <property type="match status" value="1"/>
</dbReference>
<name>A0A1G2C098_9BACT</name>
<dbReference type="AlphaFoldDB" id="A0A1G2C098"/>
<dbReference type="PANTHER" id="PTHR12526:SF630">
    <property type="entry name" value="GLYCOSYLTRANSFERASE"/>
    <property type="match status" value="1"/>
</dbReference>
<dbReference type="InterPro" id="IPR001296">
    <property type="entry name" value="Glyco_trans_1"/>
</dbReference>
<evidence type="ECO:0000259" key="1">
    <source>
        <dbReference type="Pfam" id="PF00534"/>
    </source>
</evidence>
<sequence>MVGKKIKVVIAINNMIIGGAQKLVVDQFKCFNRQKFDYSLLILEKFPSQKDFMDELPKDIPIYQFDFKSFRNLGEWFKIFKTLRTIKPDVVRSSLFLTNTVIRVLKPFLGYQVIITENNTDESKGFLKILTDKILSYWTYKITPDSQTVADFIIKQENINYDKFLTIYNGVDINEIKKYLSSLPKNDIKKHLGLAKEDKVVLNIARLVKQKNHKLLVEAFADFSKKHDDYKLVIVGDGALLPELKEQAQKQGVGHKVFFPGATKDLYQYYSSSDLFVVSSTQEGFCLTAVMALAFGIPVVATKVAGLVEYIEDNYNGLLTSYDFKEMSQQMSKLASLDNGERQIYKKNCQTTADNFDIKKHAQAFEDLFIASLN</sequence>
<proteinExistence type="predicted"/>
<dbReference type="Gene3D" id="3.40.50.2000">
    <property type="entry name" value="Glycogen Phosphorylase B"/>
    <property type="match status" value="2"/>
</dbReference>
<dbReference type="Proteomes" id="UP000177626">
    <property type="component" value="Unassembled WGS sequence"/>
</dbReference>
<evidence type="ECO:0000313" key="3">
    <source>
        <dbReference type="Proteomes" id="UP000177626"/>
    </source>
</evidence>
<accession>A0A1G2C098</accession>
<protein>
    <recommendedName>
        <fullName evidence="1">Glycosyl transferase family 1 domain-containing protein</fullName>
    </recommendedName>
</protein>
<feature type="domain" description="Glycosyl transferase family 1" evidence="1">
    <location>
        <begin position="185"/>
        <end position="345"/>
    </location>
</feature>
<organism evidence="2 3">
    <name type="scientific">Candidatus Komeilibacteria bacterium RIFOXYC1_FULL_37_11</name>
    <dbReference type="NCBI Taxonomy" id="1798555"/>
    <lineage>
        <taxon>Bacteria</taxon>
        <taxon>Candidatus Komeiliibacteriota</taxon>
    </lineage>
</organism>
<dbReference type="CDD" id="cd03811">
    <property type="entry name" value="GT4_GT28_WabH-like"/>
    <property type="match status" value="1"/>
</dbReference>
<gene>
    <name evidence="2" type="ORF">A2406_04535</name>
</gene>
<dbReference type="Pfam" id="PF00534">
    <property type="entry name" value="Glycos_transf_1"/>
    <property type="match status" value="1"/>
</dbReference>
<dbReference type="GO" id="GO:0016757">
    <property type="term" value="F:glycosyltransferase activity"/>
    <property type="evidence" value="ECO:0007669"/>
    <property type="project" value="InterPro"/>
</dbReference>
<evidence type="ECO:0000313" key="2">
    <source>
        <dbReference type="EMBL" id="OGY94842.1"/>
    </source>
</evidence>
<comment type="caution">
    <text evidence="2">The sequence shown here is derived from an EMBL/GenBank/DDBJ whole genome shotgun (WGS) entry which is preliminary data.</text>
</comment>
<reference evidence="2 3" key="1">
    <citation type="journal article" date="2016" name="Nat. Commun.">
        <title>Thousands of microbial genomes shed light on interconnected biogeochemical processes in an aquifer system.</title>
        <authorList>
            <person name="Anantharaman K."/>
            <person name="Brown C.T."/>
            <person name="Hug L.A."/>
            <person name="Sharon I."/>
            <person name="Castelle C.J."/>
            <person name="Probst A.J."/>
            <person name="Thomas B.C."/>
            <person name="Singh A."/>
            <person name="Wilkins M.J."/>
            <person name="Karaoz U."/>
            <person name="Brodie E.L."/>
            <person name="Williams K.H."/>
            <person name="Hubbard S.S."/>
            <person name="Banfield J.F."/>
        </authorList>
    </citation>
    <scope>NUCLEOTIDE SEQUENCE [LARGE SCALE GENOMIC DNA]</scope>
</reference>
<dbReference type="SUPFAM" id="SSF53756">
    <property type="entry name" value="UDP-Glycosyltransferase/glycogen phosphorylase"/>
    <property type="match status" value="1"/>
</dbReference>
<dbReference type="EMBL" id="MHKQ01000002">
    <property type="protein sequence ID" value="OGY94842.1"/>
    <property type="molecule type" value="Genomic_DNA"/>
</dbReference>